<geneLocation type="plasmid" evidence="2 5">
    <name>unnamed1</name>
</geneLocation>
<proteinExistence type="predicted"/>
<dbReference type="Proteomes" id="UP000272781">
    <property type="component" value="Unassembled WGS sequence"/>
</dbReference>
<keyword evidence="5" id="KW-1185">Reference proteome</keyword>
<keyword evidence="1" id="KW-0812">Transmembrane</keyword>
<keyword evidence="2" id="KW-0378">Hydrolase</keyword>
<feature type="transmembrane region" description="Helical" evidence="1">
    <location>
        <begin position="161"/>
        <end position="177"/>
    </location>
</feature>
<name>A0AAJ4RAZ9_9BACT</name>
<dbReference type="EMBL" id="CP040940">
    <property type="protein sequence ID" value="QDD68188.1"/>
    <property type="molecule type" value="Genomic_DNA"/>
</dbReference>
<keyword evidence="1" id="KW-1133">Transmembrane helix</keyword>
<evidence type="ECO:0000256" key="1">
    <source>
        <dbReference type="SAM" id="Phobius"/>
    </source>
</evidence>
<reference evidence="3 4" key="1">
    <citation type="submission" date="2018-11" db="EMBL/GenBank/DDBJ databases">
        <title>Genomic Encyclopedia of Type Strains, Phase IV (KMG-IV): sequencing the most valuable type-strain genomes for metagenomic binning, comparative biology and taxonomic classification.</title>
        <authorList>
            <person name="Goeker M."/>
        </authorList>
    </citation>
    <scope>NUCLEOTIDE SEQUENCE [LARGE SCALE GENOMIC DNA]</scope>
    <source>
        <strain evidence="3 4">DSM 27783</strain>
    </source>
</reference>
<organism evidence="3 4">
    <name type="scientific">Caminibacter pacificus</name>
    <dbReference type="NCBI Taxonomy" id="1424653"/>
    <lineage>
        <taxon>Bacteria</taxon>
        <taxon>Pseudomonadati</taxon>
        <taxon>Campylobacterota</taxon>
        <taxon>Epsilonproteobacteria</taxon>
        <taxon>Nautiliales</taxon>
        <taxon>Nautiliaceae</taxon>
        <taxon>Caminibacter</taxon>
    </lineage>
</organism>
<accession>A0AAJ4RAZ9</accession>
<evidence type="ECO:0000313" key="5">
    <source>
        <dbReference type="Proteomes" id="UP000298805"/>
    </source>
</evidence>
<feature type="transmembrane region" description="Helical" evidence="1">
    <location>
        <begin position="76"/>
        <end position="99"/>
    </location>
</feature>
<dbReference type="Proteomes" id="UP000298805">
    <property type="component" value="Plasmid unnamed1"/>
</dbReference>
<evidence type="ECO:0000313" key="2">
    <source>
        <dbReference type="EMBL" id="QDD68188.1"/>
    </source>
</evidence>
<dbReference type="PIRSF" id="PIRSF030780">
    <property type="entry name" value="Md_memb_hyd_prd"/>
    <property type="match status" value="1"/>
</dbReference>
<dbReference type="EMBL" id="RJVK01000006">
    <property type="protein sequence ID" value="ROR38701.1"/>
    <property type="molecule type" value="Genomic_DNA"/>
</dbReference>
<dbReference type="Pfam" id="PF04307">
    <property type="entry name" value="YdjM"/>
    <property type="match status" value="1"/>
</dbReference>
<dbReference type="PANTHER" id="PTHR35531">
    <property type="entry name" value="INNER MEMBRANE PROTEIN YBCI-RELATED"/>
    <property type="match status" value="1"/>
</dbReference>
<dbReference type="AlphaFoldDB" id="A0AAJ4RAZ9"/>
<feature type="transmembrane region" description="Helical" evidence="1">
    <location>
        <begin position="105"/>
        <end position="123"/>
    </location>
</feature>
<keyword evidence="2" id="KW-0614">Plasmid</keyword>
<dbReference type="GO" id="GO:0016787">
    <property type="term" value="F:hydrolase activity"/>
    <property type="evidence" value="ECO:0007669"/>
    <property type="project" value="UniProtKB-KW"/>
</dbReference>
<dbReference type="InterPro" id="IPR007404">
    <property type="entry name" value="YdjM-like"/>
</dbReference>
<dbReference type="RefSeq" id="WP_123353288.1">
    <property type="nucleotide sequence ID" value="NZ_CP040940.1"/>
</dbReference>
<dbReference type="InterPro" id="IPR016956">
    <property type="entry name" value="YdjM"/>
</dbReference>
<reference evidence="2 5" key="2">
    <citation type="submission" date="2019-06" db="EMBL/GenBank/DDBJ databases">
        <title>A comparative analysis of the Nautiliaceae.</title>
        <authorList>
            <person name="Grosche A."/>
            <person name="Smedile F."/>
            <person name="Vetriani C."/>
        </authorList>
    </citation>
    <scope>NUCLEOTIDE SEQUENCE [LARGE SCALE GENOMIC DNA]</scope>
    <source>
        <strain evidence="2 5">TB6</strain>
        <plasmid evidence="2 5">unnamed1</plasmid>
    </source>
</reference>
<protein>
    <submittedName>
        <fullName evidence="3">Inner membrane protein</fullName>
    </submittedName>
    <submittedName>
        <fullName evidence="2">Metal-dependent hydrolase</fullName>
    </submittedName>
</protein>
<feature type="transmembrane region" description="Helical" evidence="1">
    <location>
        <begin position="29"/>
        <end position="45"/>
    </location>
</feature>
<evidence type="ECO:0000313" key="4">
    <source>
        <dbReference type="Proteomes" id="UP000272781"/>
    </source>
</evidence>
<dbReference type="PANTHER" id="PTHR35531:SF1">
    <property type="entry name" value="INNER MEMBRANE PROTEIN YBCI-RELATED"/>
    <property type="match status" value="1"/>
</dbReference>
<gene>
    <name evidence="2" type="ORF">C6V80_10055</name>
    <name evidence="3" type="ORF">EDC58_1916</name>
</gene>
<sequence length="178" mass="20275">MTFRGHIILATSVSLPFINAIFPYPSAQFYYAIAGVILGALLPDIDEPGSYIGRKIPIISFLISFFVKHRGFTHTIFFALIPILFAFLVPYCYFCYNSFYNFNIFYLQIFLFFIGVGCILHDIGDMLTKSCVKFFYPISNKTICIAPKSLRFRTGSIEENIVVLILFVLLTTEISLIV</sequence>
<evidence type="ECO:0000313" key="3">
    <source>
        <dbReference type="EMBL" id="ROR38701.1"/>
    </source>
</evidence>
<keyword evidence="1" id="KW-0472">Membrane</keyword>